<evidence type="ECO:0000256" key="5">
    <source>
        <dbReference type="ARBA" id="ARBA00022989"/>
    </source>
</evidence>
<feature type="transmembrane region" description="Helical" evidence="7">
    <location>
        <begin position="93"/>
        <end position="112"/>
    </location>
</feature>
<feature type="transmembrane region" description="Helical" evidence="7">
    <location>
        <begin position="167"/>
        <end position="184"/>
    </location>
</feature>
<comment type="similarity">
    <text evidence="2">Belongs to the acyltransferase 3 family.</text>
</comment>
<evidence type="ECO:0000313" key="8">
    <source>
        <dbReference type="EMBL" id="CCI80997.1"/>
    </source>
</evidence>
<dbReference type="PANTHER" id="PTHR40074:SF2">
    <property type="entry name" value="O-ACETYLTRANSFERASE WECH"/>
    <property type="match status" value="1"/>
</dbReference>
<dbReference type="GO" id="GO:0005886">
    <property type="term" value="C:plasma membrane"/>
    <property type="evidence" value="ECO:0007669"/>
    <property type="project" value="UniProtKB-SubCell"/>
</dbReference>
<evidence type="ECO:0000256" key="4">
    <source>
        <dbReference type="ARBA" id="ARBA00022692"/>
    </source>
</evidence>
<evidence type="ECO:0000256" key="7">
    <source>
        <dbReference type="SAM" id="Phobius"/>
    </source>
</evidence>
<keyword evidence="5 7" id="KW-1133">Transmembrane helix</keyword>
<proteinExistence type="inferred from homology"/>
<evidence type="ECO:0000256" key="1">
    <source>
        <dbReference type="ARBA" id="ARBA00004651"/>
    </source>
</evidence>
<feature type="transmembrane region" description="Helical" evidence="7">
    <location>
        <begin position="299"/>
        <end position="317"/>
    </location>
</feature>
<keyword evidence="4 7" id="KW-0812">Transmembrane</keyword>
<dbReference type="STRING" id="1423758.FC41_GL000241"/>
<keyword evidence="6 7" id="KW-0472">Membrane</keyword>
<feature type="transmembrane region" description="Helical" evidence="7">
    <location>
        <begin position="228"/>
        <end position="246"/>
    </location>
</feature>
<keyword evidence="3" id="KW-1003">Cell membrane</keyword>
<dbReference type="Proteomes" id="UP000009320">
    <property type="component" value="Unassembled WGS sequence"/>
</dbReference>
<comment type="subcellular location">
    <subcellularLocation>
        <location evidence="1">Cell membrane</location>
        <topology evidence="1">Multi-pass membrane protein</topology>
    </subcellularLocation>
</comment>
<feature type="transmembrane region" description="Helical" evidence="7">
    <location>
        <begin position="337"/>
        <end position="357"/>
    </location>
</feature>
<dbReference type="AlphaFoldDB" id="I7L4U9"/>
<dbReference type="PANTHER" id="PTHR40074">
    <property type="entry name" value="O-ACETYLTRANSFERASE WECH"/>
    <property type="match status" value="1"/>
</dbReference>
<organism evidence="8 9">
    <name type="scientific">Lactobacillus hominis DSM 23910 = CRBIP 24.179</name>
    <dbReference type="NCBI Taxonomy" id="1423758"/>
    <lineage>
        <taxon>Bacteria</taxon>
        <taxon>Bacillati</taxon>
        <taxon>Bacillota</taxon>
        <taxon>Bacilli</taxon>
        <taxon>Lactobacillales</taxon>
        <taxon>Lactobacillaceae</taxon>
        <taxon>Lactobacillus</taxon>
    </lineage>
</organism>
<feature type="transmembrane region" description="Helical" evidence="7">
    <location>
        <begin position="204"/>
        <end position="221"/>
    </location>
</feature>
<comment type="caution">
    <text evidence="8">The sequence shown here is derived from an EMBL/GenBank/DDBJ whole genome shotgun (WGS) entry which is preliminary data.</text>
</comment>
<feature type="transmembrane region" description="Helical" evidence="7">
    <location>
        <begin position="266"/>
        <end position="287"/>
    </location>
</feature>
<dbReference type="PATRIC" id="fig|1423758.3.peg.245"/>
<evidence type="ECO:0000256" key="2">
    <source>
        <dbReference type="ARBA" id="ARBA00007400"/>
    </source>
</evidence>
<feature type="transmembrane region" description="Helical" evidence="7">
    <location>
        <begin position="52"/>
        <end position="72"/>
    </location>
</feature>
<dbReference type="GO" id="GO:0009246">
    <property type="term" value="P:enterobacterial common antigen biosynthetic process"/>
    <property type="evidence" value="ECO:0007669"/>
    <property type="project" value="TreeGrafter"/>
</dbReference>
<reference evidence="8 9" key="1">
    <citation type="submission" date="2012-06" db="EMBL/GenBank/DDBJ databases">
        <title>Draft Genome Sequence of Lactobacillus hominis Strain CRBIP 24.179T, isolated from human intestine.</title>
        <authorList>
            <person name="Cousin S."/>
            <person name="Ma L."/>
            <person name="Bizet C."/>
            <person name="Loux V."/>
            <person name="Bouchier C."/>
            <person name="Clermont D."/>
            <person name="Creno S."/>
        </authorList>
    </citation>
    <scope>NUCLEOTIDE SEQUENCE [LARGE SCALE GENOMIC DNA]</scope>
    <source>
        <strain evidence="9">CRBIP 24.179T</strain>
    </source>
</reference>
<sequence length="367" mass="44207">MQINDHKKNWWLADIGDYLKVIANGCVMLQPIIALFLTLSLDFKKQLFLTSLYNFVKFTSPAFIFGIVFTIIRTNDKTYKLPIKSYFLNQWSNNFFPTFAWTLAYLILMPNLQQHGHFHNIPTFIWQFFSGNAAPHLWYSVMMLQFLIIMPAIKAICVWVKHSYFKLIFTVIISAIIYFSWLIFYDHFILNGPYTQHWYLLDRVFFSFLIFGIYGGLSWNFHEEIQNFLMNYWWAVVGIYLFTYFWTRNIFITHSKITNLTSDSYYLPSMAIYALTVIFLIYLICIAQKVFNMNRCLKTIHFLAFYAYRAFLANVFWDRILWNIFNFKHFVQYNIYIGIIIIWICTWILSYLSVYLIHRIWIRIITV</sequence>
<accession>I7L4U9</accession>
<dbReference type="GeneID" id="82846278"/>
<feature type="transmembrane region" description="Helical" evidence="7">
    <location>
        <begin position="21"/>
        <end position="40"/>
    </location>
</feature>
<name>I7L4U9_9LACO</name>
<evidence type="ECO:0000256" key="3">
    <source>
        <dbReference type="ARBA" id="ARBA00022475"/>
    </source>
</evidence>
<dbReference type="EMBL" id="CAKE01000001">
    <property type="protein sequence ID" value="CCI80997.1"/>
    <property type="molecule type" value="Genomic_DNA"/>
</dbReference>
<keyword evidence="9" id="KW-1185">Reference proteome</keyword>
<protein>
    <submittedName>
        <fullName evidence="8">Integral membrane protein</fullName>
    </submittedName>
</protein>
<evidence type="ECO:0000256" key="6">
    <source>
        <dbReference type="ARBA" id="ARBA00023136"/>
    </source>
</evidence>
<feature type="transmembrane region" description="Helical" evidence="7">
    <location>
        <begin position="137"/>
        <end position="160"/>
    </location>
</feature>
<dbReference type="GO" id="GO:0016413">
    <property type="term" value="F:O-acetyltransferase activity"/>
    <property type="evidence" value="ECO:0007669"/>
    <property type="project" value="TreeGrafter"/>
</dbReference>
<evidence type="ECO:0000313" key="9">
    <source>
        <dbReference type="Proteomes" id="UP000009320"/>
    </source>
</evidence>
<gene>
    <name evidence="8" type="ORF">BN55_03550</name>
</gene>
<dbReference type="RefSeq" id="WP_008469590.1">
    <property type="nucleotide sequence ID" value="NZ_AYZP01000001.1"/>
</dbReference>
<dbReference type="eggNOG" id="COG1835">
    <property type="taxonomic scope" value="Bacteria"/>
</dbReference>